<keyword evidence="2" id="KW-1185">Reference proteome</keyword>
<protein>
    <submittedName>
        <fullName evidence="1">Uncharacterized protein</fullName>
    </submittedName>
</protein>
<accession>A0ACC0CDH2</accession>
<reference evidence="2" key="1">
    <citation type="journal article" date="2023" name="Nat. Plants">
        <title>Single-cell RNA sequencing provides a high-resolution roadmap for understanding the multicellular compartmentation of specialized metabolism.</title>
        <authorList>
            <person name="Sun S."/>
            <person name="Shen X."/>
            <person name="Li Y."/>
            <person name="Li Y."/>
            <person name="Wang S."/>
            <person name="Li R."/>
            <person name="Zhang H."/>
            <person name="Shen G."/>
            <person name="Guo B."/>
            <person name="Wei J."/>
            <person name="Xu J."/>
            <person name="St-Pierre B."/>
            <person name="Chen S."/>
            <person name="Sun C."/>
        </authorList>
    </citation>
    <scope>NUCLEOTIDE SEQUENCE [LARGE SCALE GENOMIC DNA]</scope>
</reference>
<comment type="caution">
    <text evidence="1">The sequence shown here is derived from an EMBL/GenBank/DDBJ whole genome shotgun (WGS) entry which is preliminary data.</text>
</comment>
<sequence>MAMKTAELVFVPSPGIGHLLSTVELAKILVNQDHRLSITLLIMKFPFETKIAKYTKSFYESPIPRLKFIEIKEDQPSSSERYKSTFFYDFIDSHKGKVRDVLSEISISEKSQLSGVIVDMFCTSMIDVANEFGVPSYVYYTSGAAMLGLVLHFQHLRDDLNEDIIEYKDKDTDFTVPTYINPLHSKVLPSVLFDNEEGSKLFLDQAKRYRETKGIIINTFLELESHSVTALSEDPNIPPVYTAGPILNLKSEASQESELILKWLNLQPESSVVFLCFGSYGSFSAEQVKEIAIALENSGHRFLWSLRRPPPEGKMEPPSEYENLEEILPEGFLKRTAETGKIIGWAPQIEVLSHSAVGGFVSHCGWNSTLESVWCGVPMATWPIYAEQQLNAFEMVKDLEMAVEIKIDYRREVWTTNSEILGADLIEERIRCLMDPENKIRSKVKEMQRKSSSTLKEGGSSWSSIRRFIDSVVTKN</sequence>
<evidence type="ECO:0000313" key="1">
    <source>
        <dbReference type="EMBL" id="KAI5683002.1"/>
    </source>
</evidence>
<organism evidence="1 2">
    <name type="scientific">Catharanthus roseus</name>
    <name type="common">Madagascar periwinkle</name>
    <name type="synonym">Vinca rosea</name>
    <dbReference type="NCBI Taxonomy" id="4058"/>
    <lineage>
        <taxon>Eukaryota</taxon>
        <taxon>Viridiplantae</taxon>
        <taxon>Streptophyta</taxon>
        <taxon>Embryophyta</taxon>
        <taxon>Tracheophyta</taxon>
        <taxon>Spermatophyta</taxon>
        <taxon>Magnoliopsida</taxon>
        <taxon>eudicotyledons</taxon>
        <taxon>Gunneridae</taxon>
        <taxon>Pentapetalae</taxon>
        <taxon>asterids</taxon>
        <taxon>lamiids</taxon>
        <taxon>Gentianales</taxon>
        <taxon>Apocynaceae</taxon>
        <taxon>Rauvolfioideae</taxon>
        <taxon>Vinceae</taxon>
        <taxon>Catharanthinae</taxon>
        <taxon>Catharanthus</taxon>
    </lineage>
</organism>
<dbReference type="EMBL" id="CM044701">
    <property type="protein sequence ID" value="KAI5683002.1"/>
    <property type="molecule type" value="Genomic_DNA"/>
</dbReference>
<dbReference type="Proteomes" id="UP001060085">
    <property type="component" value="Linkage Group LG01"/>
</dbReference>
<proteinExistence type="predicted"/>
<evidence type="ECO:0000313" key="2">
    <source>
        <dbReference type="Proteomes" id="UP001060085"/>
    </source>
</evidence>
<gene>
    <name evidence="1" type="ORF">M9H77_04230</name>
</gene>
<name>A0ACC0CDH2_CATRO</name>